<keyword evidence="6 9" id="KW-0769">Symport</keyword>
<dbReference type="OrthoDB" id="9804874at2"/>
<comment type="similarity">
    <text evidence="2 9">Belongs to the alanine or glycine:cation symporter (AGCS) (TC 2.A.25) family.</text>
</comment>
<dbReference type="AlphaFoldDB" id="A0A0D8ICK0"/>
<dbReference type="STRING" id="84022.CACET_c16750"/>
<evidence type="ECO:0000313" key="11">
    <source>
        <dbReference type="Proteomes" id="UP000035704"/>
    </source>
</evidence>
<feature type="transmembrane region" description="Helical" evidence="9">
    <location>
        <begin position="245"/>
        <end position="268"/>
    </location>
</feature>
<dbReference type="Proteomes" id="UP000035704">
    <property type="component" value="Chromosome"/>
</dbReference>
<dbReference type="Pfam" id="PF01235">
    <property type="entry name" value="Na_Ala_symp"/>
    <property type="match status" value="1"/>
</dbReference>
<comment type="subcellular location">
    <subcellularLocation>
        <location evidence="1 9">Cell membrane</location>
        <topology evidence="1 9">Multi-pass membrane protein</topology>
    </subcellularLocation>
</comment>
<dbReference type="Gene3D" id="1.20.1740.10">
    <property type="entry name" value="Amino acid/polyamine transporter I"/>
    <property type="match status" value="1"/>
</dbReference>
<name>A0A0D8ICK0_9CLOT</name>
<dbReference type="GO" id="GO:0005283">
    <property type="term" value="F:amino acid:sodium symporter activity"/>
    <property type="evidence" value="ECO:0007669"/>
    <property type="project" value="InterPro"/>
</dbReference>
<organism evidence="10 11">
    <name type="scientific">Clostridium aceticum</name>
    <dbReference type="NCBI Taxonomy" id="84022"/>
    <lineage>
        <taxon>Bacteria</taxon>
        <taxon>Bacillati</taxon>
        <taxon>Bacillota</taxon>
        <taxon>Clostridia</taxon>
        <taxon>Eubacteriales</taxon>
        <taxon>Clostridiaceae</taxon>
        <taxon>Clostridium</taxon>
    </lineage>
</organism>
<sequence>MFAFLNAIESINSTINGLVWGPYMLVLLVGTGIYFTIRTNFLQVKEFGFTMKETLMKIFEKPDTSAAEGDITPFQALATALAATIGTGNIAGVATAIALGGPGAIFWMWVSAFFGMMTKFAEVVLAIQYREKNEEGNFVGGPMYYIEKGLGLKWLAVIFSIFGALAAFGIGNMVQSNSVAAAMTTFNIPPAVTGVVLAVAAALVILGGLKRIASVTERIVPFMAVFYIIGALIILIMHISEIPAAFGLIFRHAFTPAAAVGGFAGAVVMDAMRRGVARGVFSNEAGLGSAPIAHAAARTDHPVRQGLWGIFEVFADTIVICTLTALTIISTGVWNSGLTGAELTTAAFNDGLPGPGGVIVAIGILFFAFSTILSWAYYGEKCAEHLFGSGVNKIYRIIWLPLIFVGAIGSLDLIWDIADTLNGLMAIPNLIGLLGLSGVVFKLTKEFFTEKVGK</sequence>
<dbReference type="NCBIfam" id="TIGR00835">
    <property type="entry name" value="agcS"/>
    <property type="match status" value="1"/>
</dbReference>
<evidence type="ECO:0000256" key="2">
    <source>
        <dbReference type="ARBA" id="ARBA00009261"/>
    </source>
</evidence>
<feature type="transmembrane region" description="Helical" evidence="9">
    <location>
        <begin position="76"/>
        <end position="99"/>
    </location>
</feature>
<dbReference type="GO" id="GO:0005886">
    <property type="term" value="C:plasma membrane"/>
    <property type="evidence" value="ECO:0007669"/>
    <property type="project" value="UniProtKB-SubCell"/>
</dbReference>
<evidence type="ECO:0000256" key="4">
    <source>
        <dbReference type="ARBA" id="ARBA00022475"/>
    </source>
</evidence>
<feature type="transmembrane region" description="Helical" evidence="9">
    <location>
        <begin position="186"/>
        <end position="207"/>
    </location>
</feature>
<evidence type="ECO:0000256" key="5">
    <source>
        <dbReference type="ARBA" id="ARBA00022692"/>
    </source>
</evidence>
<feature type="transmembrane region" description="Helical" evidence="9">
    <location>
        <begin position="421"/>
        <end position="441"/>
    </location>
</feature>
<proteinExistence type="inferred from homology"/>
<keyword evidence="8 9" id="KW-0472">Membrane</keyword>
<feature type="transmembrane region" description="Helical" evidence="9">
    <location>
        <begin position="105"/>
        <end position="129"/>
    </location>
</feature>
<gene>
    <name evidence="10" type="ORF">CACET_c16750</name>
</gene>
<protein>
    <submittedName>
        <fullName evidence="10">Amino acid carrier protein</fullName>
    </submittedName>
</protein>
<reference evidence="10 11" key="1">
    <citation type="submission" date="2014-10" db="EMBL/GenBank/DDBJ databases">
        <title>Genome sequence of Clostridium aceticum DSM 1496.</title>
        <authorList>
            <person name="Poehlein A."/>
            <person name="Schiel-Bengelsdorf B."/>
            <person name="Gottschalk G."/>
            <person name="Duerre P."/>
            <person name="Daniel R."/>
        </authorList>
    </citation>
    <scope>NUCLEOTIDE SEQUENCE [LARGE SCALE GENOMIC DNA]</scope>
    <source>
        <strain evidence="10 11">DSM 1496</strain>
    </source>
</reference>
<keyword evidence="11" id="KW-1185">Reference proteome</keyword>
<dbReference type="PRINTS" id="PR00175">
    <property type="entry name" value="NAALASMPORT"/>
</dbReference>
<dbReference type="PANTHER" id="PTHR30330:SF3">
    <property type="entry name" value="TRANSCRIPTIONAL REGULATOR, LRP FAMILY"/>
    <property type="match status" value="1"/>
</dbReference>
<dbReference type="PATRIC" id="fig|84022.5.peg.3131"/>
<keyword evidence="5 9" id="KW-0812">Transmembrane</keyword>
<feature type="transmembrane region" description="Helical" evidence="9">
    <location>
        <begin position="397"/>
        <end position="415"/>
    </location>
</feature>
<dbReference type="FunFam" id="1.20.1740.10:FF:000004">
    <property type="entry name" value="Sodium:alanine symporter family protein"/>
    <property type="match status" value="1"/>
</dbReference>
<keyword evidence="7 9" id="KW-1133">Transmembrane helix</keyword>
<accession>A0A0D8ICK0</accession>
<dbReference type="KEGG" id="cace:CACET_c16750"/>
<dbReference type="PANTHER" id="PTHR30330">
    <property type="entry name" value="AGSS FAMILY TRANSPORTER, SODIUM-ALANINE"/>
    <property type="match status" value="1"/>
</dbReference>
<dbReference type="PROSITE" id="PS00873">
    <property type="entry name" value="NA_ALANINE_SYMP"/>
    <property type="match status" value="1"/>
</dbReference>
<evidence type="ECO:0000256" key="8">
    <source>
        <dbReference type="ARBA" id="ARBA00023136"/>
    </source>
</evidence>
<feature type="transmembrane region" description="Helical" evidence="9">
    <location>
        <begin position="354"/>
        <end position="377"/>
    </location>
</feature>
<feature type="transmembrane region" description="Helical" evidence="9">
    <location>
        <begin position="219"/>
        <end position="239"/>
    </location>
</feature>
<dbReference type="EMBL" id="CP009687">
    <property type="protein sequence ID" value="AKL95124.1"/>
    <property type="molecule type" value="Genomic_DNA"/>
</dbReference>
<evidence type="ECO:0000256" key="7">
    <source>
        <dbReference type="ARBA" id="ARBA00022989"/>
    </source>
</evidence>
<dbReference type="InterPro" id="IPR001463">
    <property type="entry name" value="Na/Ala_symport"/>
</dbReference>
<feature type="transmembrane region" description="Helical" evidence="9">
    <location>
        <begin position="150"/>
        <end position="174"/>
    </location>
</feature>
<evidence type="ECO:0000256" key="3">
    <source>
        <dbReference type="ARBA" id="ARBA00022448"/>
    </source>
</evidence>
<keyword evidence="4 9" id="KW-1003">Cell membrane</keyword>
<dbReference type="RefSeq" id="WP_044823854.1">
    <property type="nucleotide sequence ID" value="NZ_CP009687.1"/>
</dbReference>
<evidence type="ECO:0000256" key="6">
    <source>
        <dbReference type="ARBA" id="ARBA00022847"/>
    </source>
</evidence>
<keyword evidence="3 9" id="KW-0813">Transport</keyword>
<evidence type="ECO:0000313" key="10">
    <source>
        <dbReference type="EMBL" id="AKL95124.1"/>
    </source>
</evidence>
<feature type="transmembrane region" description="Helical" evidence="9">
    <location>
        <begin position="313"/>
        <end position="334"/>
    </location>
</feature>
<evidence type="ECO:0000256" key="9">
    <source>
        <dbReference type="RuleBase" id="RU363064"/>
    </source>
</evidence>
<feature type="transmembrane region" description="Helical" evidence="9">
    <location>
        <begin position="20"/>
        <end position="37"/>
    </location>
</feature>
<evidence type="ECO:0000256" key="1">
    <source>
        <dbReference type="ARBA" id="ARBA00004651"/>
    </source>
</evidence>